<feature type="compositionally biased region" description="Polar residues" evidence="8">
    <location>
        <begin position="519"/>
        <end position="529"/>
    </location>
</feature>
<evidence type="ECO:0000256" key="7">
    <source>
        <dbReference type="PROSITE-ProRule" id="PRU00175"/>
    </source>
</evidence>
<feature type="region of interest" description="Disordered" evidence="8">
    <location>
        <begin position="258"/>
        <end position="287"/>
    </location>
</feature>
<comment type="subcellular location">
    <subcellularLocation>
        <location evidence="1">Nucleus</location>
    </subcellularLocation>
</comment>
<feature type="region of interest" description="Disordered" evidence="8">
    <location>
        <begin position="333"/>
        <end position="396"/>
    </location>
</feature>
<evidence type="ECO:0000256" key="3">
    <source>
        <dbReference type="ARBA" id="ARBA00023015"/>
    </source>
</evidence>
<evidence type="ECO:0000259" key="10">
    <source>
        <dbReference type="PROSITE" id="PS50048"/>
    </source>
</evidence>
<keyword evidence="9" id="KW-0472">Membrane</keyword>
<evidence type="ECO:0000313" key="13">
    <source>
        <dbReference type="Proteomes" id="UP000002668"/>
    </source>
</evidence>
<feature type="domain" description="Zn(2)-C6 fungal-type" evidence="10">
    <location>
        <begin position="397"/>
        <end position="426"/>
    </location>
</feature>
<dbReference type="STRING" id="985895.E4ZWM9"/>
<dbReference type="Gene3D" id="3.30.40.10">
    <property type="entry name" value="Zinc/RING finger domain, C3HC4 (zinc finger)"/>
    <property type="match status" value="1"/>
</dbReference>
<gene>
    <name evidence="12" type="ORF">LEMA_P031570.1</name>
</gene>
<dbReference type="InterPro" id="IPR001138">
    <property type="entry name" value="Zn2Cys6_DnaBD"/>
</dbReference>
<dbReference type="GO" id="GO:0008270">
    <property type="term" value="F:zinc ion binding"/>
    <property type="evidence" value="ECO:0007669"/>
    <property type="project" value="UniProtKB-KW"/>
</dbReference>
<keyword evidence="7" id="KW-0863">Zinc-finger</keyword>
<dbReference type="PROSITE" id="PS00463">
    <property type="entry name" value="ZN2_CY6_FUNGAL_1"/>
    <property type="match status" value="1"/>
</dbReference>
<dbReference type="GO" id="GO:0005634">
    <property type="term" value="C:nucleus"/>
    <property type="evidence" value="ECO:0007669"/>
    <property type="project" value="UniProtKB-SubCell"/>
</dbReference>
<dbReference type="GO" id="GO:0000981">
    <property type="term" value="F:DNA-binding transcription factor activity, RNA polymerase II-specific"/>
    <property type="evidence" value="ECO:0007669"/>
    <property type="project" value="InterPro"/>
</dbReference>
<dbReference type="eggNOG" id="ENOG502S0TA">
    <property type="taxonomic scope" value="Eukaryota"/>
</dbReference>
<dbReference type="Gene3D" id="4.10.240.10">
    <property type="entry name" value="Zn(2)-C6 fungal-type DNA-binding domain"/>
    <property type="match status" value="1"/>
</dbReference>
<keyword evidence="3" id="KW-0805">Transcription regulation</keyword>
<organism evidence="13">
    <name type="scientific">Leptosphaeria maculans (strain JN3 / isolate v23.1.3 / race Av1-4-5-6-7-8)</name>
    <name type="common">Blackleg fungus</name>
    <name type="synonym">Phoma lingam</name>
    <dbReference type="NCBI Taxonomy" id="985895"/>
    <lineage>
        <taxon>Eukaryota</taxon>
        <taxon>Fungi</taxon>
        <taxon>Dikarya</taxon>
        <taxon>Ascomycota</taxon>
        <taxon>Pezizomycotina</taxon>
        <taxon>Dothideomycetes</taxon>
        <taxon>Pleosporomycetidae</taxon>
        <taxon>Pleosporales</taxon>
        <taxon>Pleosporineae</taxon>
        <taxon>Leptosphaeriaceae</taxon>
        <taxon>Plenodomus</taxon>
        <taxon>Plenodomus lingam/Leptosphaeria maculans species complex</taxon>
    </lineage>
</organism>
<feature type="compositionally biased region" description="Polar residues" evidence="8">
    <location>
        <begin position="333"/>
        <end position="343"/>
    </location>
</feature>
<dbReference type="Proteomes" id="UP000002668">
    <property type="component" value="Genome"/>
</dbReference>
<dbReference type="SMART" id="SM00066">
    <property type="entry name" value="GAL4"/>
    <property type="match status" value="1"/>
</dbReference>
<dbReference type="InterPro" id="IPR001841">
    <property type="entry name" value="Znf_RING"/>
</dbReference>
<dbReference type="VEuPathDB" id="FungiDB:LEMA_P031570.1"/>
<dbReference type="OrthoDB" id="2579025at2759"/>
<dbReference type="GO" id="GO:0043565">
    <property type="term" value="F:sequence-specific DNA binding"/>
    <property type="evidence" value="ECO:0007669"/>
    <property type="project" value="TreeGrafter"/>
</dbReference>
<dbReference type="InterPro" id="IPR051711">
    <property type="entry name" value="Stress_Response_Reg"/>
</dbReference>
<reference evidence="13" key="1">
    <citation type="journal article" date="2011" name="Nat. Commun.">
        <title>Effector diversification within compartments of the Leptosphaeria maculans genome affected by Repeat-Induced Point mutations.</title>
        <authorList>
            <person name="Rouxel T."/>
            <person name="Grandaubert J."/>
            <person name="Hane J.K."/>
            <person name="Hoede C."/>
            <person name="van de Wouw A.P."/>
            <person name="Couloux A."/>
            <person name="Dominguez V."/>
            <person name="Anthouard V."/>
            <person name="Bally P."/>
            <person name="Bourras S."/>
            <person name="Cozijnsen A.J."/>
            <person name="Ciuffetti L.M."/>
            <person name="Degrave A."/>
            <person name="Dilmaghani A."/>
            <person name="Duret L."/>
            <person name="Fudal I."/>
            <person name="Goodwin S.B."/>
            <person name="Gout L."/>
            <person name="Glaser N."/>
            <person name="Linglin J."/>
            <person name="Kema G.H.J."/>
            <person name="Lapalu N."/>
            <person name="Lawrence C.B."/>
            <person name="May K."/>
            <person name="Meyer M."/>
            <person name="Ollivier B."/>
            <person name="Poulain J."/>
            <person name="Schoch C.L."/>
            <person name="Simon A."/>
            <person name="Spatafora J.W."/>
            <person name="Stachowiak A."/>
            <person name="Turgeon B.G."/>
            <person name="Tyler B.M."/>
            <person name="Vincent D."/>
            <person name="Weissenbach J."/>
            <person name="Amselem J."/>
            <person name="Quesneville H."/>
            <person name="Oliver R.P."/>
            <person name="Wincker P."/>
            <person name="Balesdent M.-H."/>
            <person name="Howlett B.J."/>
        </authorList>
    </citation>
    <scope>NUCLEOTIDE SEQUENCE [LARGE SCALE GENOMIC DNA]</scope>
    <source>
        <strain evidence="13">JN3 / isolate v23.1.3 / race Av1-4-5-6-7-8</strain>
    </source>
</reference>
<accession>E4ZWM9</accession>
<dbReference type="SUPFAM" id="SSF57701">
    <property type="entry name" value="Zn2/Cys6 DNA-binding domain"/>
    <property type="match status" value="1"/>
</dbReference>
<dbReference type="PROSITE" id="PS50089">
    <property type="entry name" value="ZF_RING_2"/>
    <property type="match status" value="1"/>
</dbReference>
<dbReference type="Pfam" id="PF13639">
    <property type="entry name" value="zf-RING_2"/>
    <property type="match status" value="1"/>
</dbReference>
<dbReference type="SMART" id="SM00906">
    <property type="entry name" value="Fungal_trans"/>
    <property type="match status" value="1"/>
</dbReference>
<dbReference type="PANTHER" id="PTHR47540:SF3">
    <property type="entry name" value="ZN(II)2CYS6 TRANSCRIPTION FACTOR (EUROFUNG)"/>
    <property type="match status" value="1"/>
</dbReference>
<keyword evidence="7" id="KW-0862">Zinc</keyword>
<name>E4ZWM9_LEPMJ</name>
<dbReference type="InterPro" id="IPR036864">
    <property type="entry name" value="Zn2-C6_fun-type_DNA-bd_sf"/>
</dbReference>
<evidence type="ECO:0000259" key="11">
    <source>
        <dbReference type="PROSITE" id="PS50089"/>
    </source>
</evidence>
<dbReference type="SMART" id="SM00184">
    <property type="entry name" value="RING"/>
    <property type="match status" value="1"/>
</dbReference>
<evidence type="ECO:0000256" key="4">
    <source>
        <dbReference type="ARBA" id="ARBA00023125"/>
    </source>
</evidence>
<dbReference type="InterPro" id="IPR013083">
    <property type="entry name" value="Znf_RING/FYVE/PHD"/>
</dbReference>
<evidence type="ECO:0000256" key="9">
    <source>
        <dbReference type="SAM" id="Phobius"/>
    </source>
</evidence>
<feature type="transmembrane region" description="Helical" evidence="9">
    <location>
        <begin position="31"/>
        <end position="53"/>
    </location>
</feature>
<dbReference type="HOGENOM" id="CLU_009239_0_1_1"/>
<evidence type="ECO:0000256" key="5">
    <source>
        <dbReference type="ARBA" id="ARBA00023163"/>
    </source>
</evidence>
<sequence>MPAMPAHVDVMALEAREWRNTVGQSGMTPTAFAFLIPVFFLAVAAPFLCVFCMRKRRQTPLVTRPATKVKKPALRRAEARERLNEVTEVSTLAAKPDAERSGNTENEAMTESSSVMERECAICLSALHAPAPPEPVKLSDAPITDEAARPPSVKDEATADEPETILKLQVCQHEFHAECLVSWFVLRKTSCPICRAVYYSKEAMQALDEEEAAQLAAVAPAPTPAELEAQTPAPEIRNWQYFLYGHSVWHRGRNANANSAAVEMQPTQPSTEATQPSTEALQPSIQAATQETTQQWCEAVPIGKSPMYRYLVIRKCLAAQFCRSAFPRAVMDSRSTAQGSPENVESKAETKWTPANAHGTATSGPTSATRPDEPGSQQSPPAKRRREQRERTRVSRACDRCKRKKTRCSGRCPCALCQKSGLPCEFTASYTRGRLPSVIVDETPMTAENDGYRTTKSVEPSGHDSLAIPTPSLSFQYPRIHPSPTVDQPAVSNTTERVEASDGFATRDPQSRGSPEPAQGQTDSQGHYVGSSSAASFLLRIQKRLHQNSSLSHDSSIFTFGDAPLPEFDPSFFVLPPKPDAQRLVERYFDYAAPTHRFLHRPSIENLLEEFYETQGEMRGREDSKAKAALLMVVFAQAQAYMPPGSTIQENSARYFFAAEHQLSKERGAVRLASVQTRLLQCFYLLTQSRINHCWSLFGTLSHLAFAIGLHRGRRYDVSSRGKVDYIEIESRRRLFWCAYSLDKYLAAALGRPRTFKDEDIDQELPTIVNDNDLHPTHMSPTSSKSHSIMMGPVEHIKLTRIVSLVLRDLYSIRPPSLTLRVELSSKYTNDLHAWRHSLSRFLSDPADGGGIDGHLLIPIYQRQRSVLNLAYYHAIILIHRPFLLRDFASLTHMPTNPAWGNSAGIDTSTNVTTCLEAAMNIVRVVDDVFTSSNLFRSFWFTQYYAFCAVVVLYIYRIQQHLITPGRCENYFAAGQKCQRQLESVSGTDCLAQRYCLVLEELRVEASRTSGRLSNASETPIPLAADNAPTSGDAALQDTLLPVSTTPQTDSASPGMGAFYNATNVPPTPESAGFNSNFFASNSVMADLTSWGQFDSLVTAGIGMFDAGFQGDSGASFGFGL</sequence>
<dbReference type="InParanoid" id="E4ZWM9"/>
<evidence type="ECO:0000313" key="12">
    <source>
        <dbReference type="EMBL" id="CBX96005.1"/>
    </source>
</evidence>
<dbReference type="SUPFAM" id="SSF57850">
    <property type="entry name" value="RING/U-box"/>
    <property type="match status" value="1"/>
</dbReference>
<evidence type="ECO:0000256" key="6">
    <source>
        <dbReference type="ARBA" id="ARBA00023242"/>
    </source>
</evidence>
<keyword evidence="9" id="KW-1133">Transmembrane helix</keyword>
<proteinExistence type="predicted"/>
<dbReference type="AlphaFoldDB" id="E4ZWM9"/>
<keyword evidence="5" id="KW-0804">Transcription</keyword>
<dbReference type="CDD" id="cd00067">
    <property type="entry name" value="GAL4"/>
    <property type="match status" value="1"/>
</dbReference>
<feature type="region of interest" description="Disordered" evidence="8">
    <location>
        <begin position="85"/>
        <end position="111"/>
    </location>
</feature>
<evidence type="ECO:0000256" key="2">
    <source>
        <dbReference type="ARBA" id="ARBA00022723"/>
    </source>
</evidence>
<dbReference type="InterPro" id="IPR007219">
    <property type="entry name" value="XnlR_reg_dom"/>
</dbReference>
<protein>
    <recommendedName>
        <fullName evidence="14">Zn(2)-C6 fungal-type domain-containing protein</fullName>
    </recommendedName>
</protein>
<dbReference type="Pfam" id="PF04082">
    <property type="entry name" value="Fungal_trans"/>
    <property type="match status" value="1"/>
</dbReference>
<keyword evidence="6" id="KW-0539">Nucleus</keyword>
<feature type="compositionally biased region" description="Basic and acidic residues" evidence="8">
    <location>
        <begin position="387"/>
        <end position="396"/>
    </location>
</feature>
<dbReference type="PANTHER" id="PTHR47540">
    <property type="entry name" value="THIAMINE REPRESSIBLE GENES REGULATORY PROTEIN THI5"/>
    <property type="match status" value="1"/>
</dbReference>
<dbReference type="GO" id="GO:0045944">
    <property type="term" value="P:positive regulation of transcription by RNA polymerase II"/>
    <property type="evidence" value="ECO:0007669"/>
    <property type="project" value="TreeGrafter"/>
</dbReference>
<dbReference type="CDD" id="cd16448">
    <property type="entry name" value="RING-H2"/>
    <property type="match status" value="1"/>
</dbReference>
<dbReference type="EMBL" id="FP929127">
    <property type="protein sequence ID" value="CBX96005.1"/>
    <property type="molecule type" value="Genomic_DNA"/>
</dbReference>
<dbReference type="Pfam" id="PF00172">
    <property type="entry name" value="Zn_clus"/>
    <property type="match status" value="1"/>
</dbReference>
<evidence type="ECO:0000256" key="8">
    <source>
        <dbReference type="SAM" id="MobiDB-lite"/>
    </source>
</evidence>
<dbReference type="CDD" id="cd12148">
    <property type="entry name" value="fungal_TF_MHR"/>
    <property type="match status" value="1"/>
</dbReference>
<keyword evidence="13" id="KW-1185">Reference proteome</keyword>
<keyword evidence="9" id="KW-0812">Transmembrane</keyword>
<dbReference type="GO" id="GO:0006351">
    <property type="term" value="P:DNA-templated transcription"/>
    <property type="evidence" value="ECO:0007669"/>
    <property type="project" value="InterPro"/>
</dbReference>
<keyword evidence="4" id="KW-0238">DNA-binding</keyword>
<dbReference type="GeneID" id="13281293"/>
<feature type="compositionally biased region" description="Polar residues" evidence="8">
    <location>
        <begin position="359"/>
        <end position="380"/>
    </location>
</feature>
<evidence type="ECO:0008006" key="14">
    <source>
        <dbReference type="Google" id="ProtNLM"/>
    </source>
</evidence>
<feature type="domain" description="RING-type" evidence="11">
    <location>
        <begin position="120"/>
        <end position="195"/>
    </location>
</feature>
<keyword evidence="2" id="KW-0479">Metal-binding</keyword>
<evidence type="ECO:0000256" key="1">
    <source>
        <dbReference type="ARBA" id="ARBA00004123"/>
    </source>
</evidence>
<dbReference type="PROSITE" id="PS50048">
    <property type="entry name" value="ZN2_CY6_FUNGAL_2"/>
    <property type="match status" value="1"/>
</dbReference>
<feature type="region of interest" description="Disordered" evidence="8">
    <location>
        <begin position="448"/>
        <end position="529"/>
    </location>
</feature>